<keyword evidence="6 8" id="KW-0472">Membrane</keyword>
<organism evidence="9 10">
    <name type="scientific">Candidatus Lambdaproteobacteria bacterium RIFOXYD2_FULL_56_26</name>
    <dbReference type="NCBI Taxonomy" id="1817773"/>
    <lineage>
        <taxon>Bacteria</taxon>
        <taxon>Pseudomonadati</taxon>
        <taxon>Pseudomonadota</taxon>
        <taxon>Candidatus Lambdaproteobacteria</taxon>
    </lineage>
</organism>
<feature type="transmembrane region" description="Helical" evidence="8">
    <location>
        <begin position="183"/>
        <end position="203"/>
    </location>
</feature>
<evidence type="ECO:0000256" key="5">
    <source>
        <dbReference type="ARBA" id="ARBA00022989"/>
    </source>
</evidence>
<evidence type="ECO:0000256" key="3">
    <source>
        <dbReference type="ARBA" id="ARBA00022448"/>
    </source>
</evidence>
<comment type="subcellular location">
    <subcellularLocation>
        <location evidence="1">Membrane</location>
        <topology evidence="1">Multi-pass membrane protein</topology>
    </subcellularLocation>
</comment>
<evidence type="ECO:0000256" key="8">
    <source>
        <dbReference type="SAM" id="Phobius"/>
    </source>
</evidence>
<evidence type="ECO:0000256" key="2">
    <source>
        <dbReference type="ARBA" id="ARBA00006175"/>
    </source>
</evidence>
<dbReference type="AlphaFoldDB" id="A0A1F6GPB3"/>
<sequence length="273" mass="28954">MNSKWLPEVLGEFLGTFLLVFLGCSTVAVTVLFDAHVGLMQVAIGWGLAVTLAIYASRHLSCAHLNPAVSFAMTVAKRMGWSRLPAYLLGQFLGAFAAAALLYLLFGSAIAQFEALHNLTRGTAASHRTAMIFGEFFPNPGLPAWVQVSEATAFLAEATGTAVLVLLIFSLTEKCNVGRPDEALSPLFIGASVTLVIAVLAPLTQAGLNPARDLSPRLFAAWAGWGKAAFPSPPYSFLTVYVAGPMCGAVLAAFGFTKIIEPLVLKKENETCC</sequence>
<reference evidence="9 10" key="1">
    <citation type="journal article" date="2016" name="Nat. Commun.">
        <title>Thousands of microbial genomes shed light on interconnected biogeochemical processes in an aquifer system.</title>
        <authorList>
            <person name="Anantharaman K."/>
            <person name="Brown C.T."/>
            <person name="Hug L.A."/>
            <person name="Sharon I."/>
            <person name="Castelle C.J."/>
            <person name="Probst A.J."/>
            <person name="Thomas B.C."/>
            <person name="Singh A."/>
            <person name="Wilkins M.J."/>
            <person name="Karaoz U."/>
            <person name="Brodie E.L."/>
            <person name="Williams K.H."/>
            <person name="Hubbard S.S."/>
            <person name="Banfield J.F."/>
        </authorList>
    </citation>
    <scope>NUCLEOTIDE SEQUENCE [LARGE SCALE GENOMIC DNA]</scope>
</reference>
<keyword evidence="4 7" id="KW-0812">Transmembrane</keyword>
<protein>
    <submittedName>
        <fullName evidence="9">Aquaporin</fullName>
    </submittedName>
</protein>
<keyword evidence="3 7" id="KW-0813">Transport</keyword>
<dbReference type="InterPro" id="IPR022357">
    <property type="entry name" value="MIP_CS"/>
</dbReference>
<evidence type="ECO:0000256" key="1">
    <source>
        <dbReference type="ARBA" id="ARBA00004141"/>
    </source>
</evidence>
<feature type="transmembrane region" description="Helical" evidence="8">
    <location>
        <begin position="86"/>
        <end position="106"/>
    </location>
</feature>
<dbReference type="Proteomes" id="UP000177583">
    <property type="component" value="Unassembled WGS sequence"/>
</dbReference>
<dbReference type="PANTHER" id="PTHR43829:SF9">
    <property type="entry name" value="AQUAPORIN-9"/>
    <property type="match status" value="1"/>
</dbReference>
<dbReference type="SUPFAM" id="SSF81338">
    <property type="entry name" value="Aquaporin-like"/>
    <property type="match status" value="1"/>
</dbReference>
<dbReference type="PROSITE" id="PS00221">
    <property type="entry name" value="MIP"/>
    <property type="match status" value="1"/>
</dbReference>
<evidence type="ECO:0000313" key="9">
    <source>
        <dbReference type="EMBL" id="OGG99933.1"/>
    </source>
</evidence>
<dbReference type="EMBL" id="MFNF01000052">
    <property type="protein sequence ID" value="OGG99933.1"/>
    <property type="molecule type" value="Genomic_DNA"/>
</dbReference>
<dbReference type="InterPro" id="IPR023271">
    <property type="entry name" value="Aquaporin-like"/>
</dbReference>
<dbReference type="InterPro" id="IPR050363">
    <property type="entry name" value="MIP/Aquaporin"/>
</dbReference>
<dbReference type="Pfam" id="PF00230">
    <property type="entry name" value="MIP"/>
    <property type="match status" value="1"/>
</dbReference>
<gene>
    <name evidence="9" type="ORF">A2557_01460</name>
</gene>
<dbReference type="PANTHER" id="PTHR43829">
    <property type="entry name" value="AQUAPORIN OR AQUAGLYCEROPORIN RELATED"/>
    <property type="match status" value="1"/>
</dbReference>
<evidence type="ECO:0000313" key="10">
    <source>
        <dbReference type="Proteomes" id="UP000177583"/>
    </source>
</evidence>
<name>A0A1F6GPB3_9PROT</name>
<dbReference type="PROSITE" id="PS51257">
    <property type="entry name" value="PROKAR_LIPOPROTEIN"/>
    <property type="match status" value="1"/>
</dbReference>
<feature type="transmembrane region" description="Helical" evidence="8">
    <location>
        <begin position="151"/>
        <end position="171"/>
    </location>
</feature>
<evidence type="ECO:0000256" key="7">
    <source>
        <dbReference type="RuleBase" id="RU000477"/>
    </source>
</evidence>
<comment type="similarity">
    <text evidence="2 7">Belongs to the MIP/aquaporin (TC 1.A.8) family.</text>
</comment>
<feature type="transmembrane region" description="Helical" evidence="8">
    <location>
        <begin position="12"/>
        <end position="33"/>
    </location>
</feature>
<dbReference type="PRINTS" id="PR00783">
    <property type="entry name" value="MINTRINSICP"/>
</dbReference>
<evidence type="ECO:0000256" key="4">
    <source>
        <dbReference type="ARBA" id="ARBA00022692"/>
    </source>
</evidence>
<accession>A0A1F6GPB3</accession>
<dbReference type="GO" id="GO:0015254">
    <property type="term" value="F:glycerol channel activity"/>
    <property type="evidence" value="ECO:0007669"/>
    <property type="project" value="TreeGrafter"/>
</dbReference>
<dbReference type="Gene3D" id="1.20.1080.10">
    <property type="entry name" value="Glycerol uptake facilitator protein"/>
    <property type="match status" value="1"/>
</dbReference>
<evidence type="ECO:0000256" key="6">
    <source>
        <dbReference type="ARBA" id="ARBA00023136"/>
    </source>
</evidence>
<comment type="caution">
    <text evidence="9">The sequence shown here is derived from an EMBL/GenBank/DDBJ whole genome shotgun (WGS) entry which is preliminary data.</text>
</comment>
<dbReference type="GO" id="GO:0005886">
    <property type="term" value="C:plasma membrane"/>
    <property type="evidence" value="ECO:0007669"/>
    <property type="project" value="TreeGrafter"/>
</dbReference>
<dbReference type="InterPro" id="IPR000425">
    <property type="entry name" value="MIP"/>
</dbReference>
<keyword evidence="5 8" id="KW-1133">Transmembrane helix</keyword>
<feature type="transmembrane region" description="Helical" evidence="8">
    <location>
        <begin position="39"/>
        <end position="56"/>
    </location>
</feature>
<feature type="transmembrane region" description="Helical" evidence="8">
    <location>
        <begin position="235"/>
        <end position="257"/>
    </location>
</feature>
<proteinExistence type="inferred from homology"/>